<dbReference type="InterPro" id="IPR002125">
    <property type="entry name" value="CMP_dCMP_dom"/>
</dbReference>
<dbReference type="PROSITE" id="PS00903">
    <property type="entry name" value="CYT_DCMP_DEAMINASES_1"/>
    <property type="match status" value="1"/>
</dbReference>
<evidence type="ECO:0000313" key="6">
    <source>
        <dbReference type="EMBL" id="GHF39544.1"/>
    </source>
</evidence>
<dbReference type="GO" id="GO:0008270">
    <property type="term" value="F:zinc ion binding"/>
    <property type="evidence" value="ECO:0007669"/>
    <property type="project" value="InterPro"/>
</dbReference>
<dbReference type="PANTHER" id="PTHR11086">
    <property type="entry name" value="DEOXYCYTIDYLATE DEAMINASE-RELATED"/>
    <property type="match status" value="1"/>
</dbReference>
<keyword evidence="7" id="KW-1185">Reference proteome</keyword>
<dbReference type="RefSeq" id="WP_189678834.1">
    <property type="nucleotide sequence ID" value="NZ_BNCJ01000002.1"/>
</dbReference>
<evidence type="ECO:0000256" key="2">
    <source>
        <dbReference type="ARBA" id="ARBA00022723"/>
    </source>
</evidence>
<evidence type="ECO:0000256" key="4">
    <source>
        <dbReference type="ARBA" id="ARBA00022833"/>
    </source>
</evidence>
<organism evidence="6 7">
    <name type="scientific">Seohaeicola zhoushanensis</name>
    <dbReference type="NCBI Taxonomy" id="1569283"/>
    <lineage>
        <taxon>Bacteria</taxon>
        <taxon>Pseudomonadati</taxon>
        <taxon>Pseudomonadota</taxon>
        <taxon>Alphaproteobacteria</taxon>
        <taxon>Rhodobacterales</taxon>
        <taxon>Roseobacteraceae</taxon>
        <taxon>Seohaeicola</taxon>
    </lineage>
</organism>
<evidence type="ECO:0000256" key="3">
    <source>
        <dbReference type="ARBA" id="ARBA00022801"/>
    </source>
</evidence>
<reference evidence="6" key="2">
    <citation type="submission" date="2020-09" db="EMBL/GenBank/DDBJ databases">
        <authorList>
            <person name="Sun Q."/>
            <person name="Kim S."/>
        </authorList>
    </citation>
    <scope>NUCLEOTIDE SEQUENCE</scope>
    <source>
        <strain evidence="6">KCTC 42650</strain>
    </source>
</reference>
<feature type="domain" description="CMP/dCMP-type deaminase" evidence="5">
    <location>
        <begin position="6"/>
        <end position="136"/>
    </location>
</feature>
<dbReference type="InterPro" id="IPR015517">
    <property type="entry name" value="dCMP_deaminase-rel"/>
</dbReference>
<evidence type="ECO:0000313" key="7">
    <source>
        <dbReference type="Proteomes" id="UP000626220"/>
    </source>
</evidence>
<dbReference type="Gene3D" id="3.40.140.10">
    <property type="entry name" value="Cytidine Deaminase, domain 2"/>
    <property type="match status" value="1"/>
</dbReference>
<name>A0A8J3M4N7_9RHOB</name>
<dbReference type="SUPFAM" id="SSF53927">
    <property type="entry name" value="Cytidine deaminase-like"/>
    <property type="match status" value="1"/>
</dbReference>
<dbReference type="PROSITE" id="PS51747">
    <property type="entry name" value="CYT_DCMP_DEAMINASES_2"/>
    <property type="match status" value="1"/>
</dbReference>
<evidence type="ECO:0000259" key="5">
    <source>
        <dbReference type="PROSITE" id="PS51747"/>
    </source>
</evidence>
<dbReference type="InterPro" id="IPR016193">
    <property type="entry name" value="Cytidine_deaminase-like"/>
</dbReference>
<dbReference type="EMBL" id="BNCJ01000002">
    <property type="protein sequence ID" value="GHF39544.1"/>
    <property type="molecule type" value="Genomic_DNA"/>
</dbReference>
<evidence type="ECO:0000256" key="1">
    <source>
        <dbReference type="ARBA" id="ARBA00006576"/>
    </source>
</evidence>
<dbReference type="InterPro" id="IPR016192">
    <property type="entry name" value="APOBEC/CMP_deaminase_Zn-bd"/>
</dbReference>
<reference evidence="6" key="1">
    <citation type="journal article" date="2014" name="Int. J. Syst. Evol. Microbiol.">
        <title>Complete genome sequence of Corynebacterium casei LMG S-19264T (=DSM 44701T), isolated from a smear-ripened cheese.</title>
        <authorList>
            <consortium name="US DOE Joint Genome Institute (JGI-PGF)"/>
            <person name="Walter F."/>
            <person name="Albersmeier A."/>
            <person name="Kalinowski J."/>
            <person name="Ruckert C."/>
        </authorList>
    </citation>
    <scope>NUCLEOTIDE SEQUENCE</scope>
    <source>
        <strain evidence="6">KCTC 42650</strain>
    </source>
</reference>
<dbReference type="Pfam" id="PF00383">
    <property type="entry name" value="dCMP_cyt_deam_1"/>
    <property type="match status" value="1"/>
</dbReference>
<protein>
    <submittedName>
        <fullName evidence="6">dCMP deaminase</fullName>
    </submittedName>
</protein>
<dbReference type="PANTHER" id="PTHR11086:SF18">
    <property type="entry name" value="DEOXYCYTIDYLATE DEAMINASE"/>
    <property type="match status" value="1"/>
</dbReference>
<dbReference type="GO" id="GO:0004132">
    <property type="term" value="F:dCMP deaminase activity"/>
    <property type="evidence" value="ECO:0007669"/>
    <property type="project" value="TreeGrafter"/>
</dbReference>
<keyword evidence="3" id="KW-0378">Hydrolase</keyword>
<gene>
    <name evidence="6" type="ORF">GCM10017056_08770</name>
</gene>
<keyword evidence="4" id="KW-0862">Zinc</keyword>
<comment type="caution">
    <text evidence="6">The sequence shown here is derived from an EMBL/GenBank/DDBJ whole genome shotgun (WGS) entry which is preliminary data.</text>
</comment>
<sequence length="156" mass="17074">MASEDIWTARFMALCDTVASWSEDRNFHVGCVIVGPDGHEVRTTGYNGLPRGVSATEEARFDRASGEKFYWFEHAERNAVYNAARTGVSLQGCTAYVNRFPCADCGRALIQSGITRLVAPAIPEADGALDYSFQVSAQMLREAGLTIIEFDGQGRI</sequence>
<dbReference type="AlphaFoldDB" id="A0A8J3M4N7"/>
<proteinExistence type="inferred from homology"/>
<dbReference type="Proteomes" id="UP000626220">
    <property type="component" value="Unassembled WGS sequence"/>
</dbReference>
<dbReference type="GO" id="GO:0005737">
    <property type="term" value="C:cytoplasm"/>
    <property type="evidence" value="ECO:0007669"/>
    <property type="project" value="TreeGrafter"/>
</dbReference>
<keyword evidence="2" id="KW-0479">Metal-binding</keyword>
<accession>A0A8J3M4N7</accession>
<comment type="similarity">
    <text evidence="1">Belongs to the cytidine and deoxycytidylate deaminase family.</text>
</comment>